<accession>A0A0G0VEL4</accession>
<dbReference type="EC" id="6.3.2.17" evidence="2"/>
<evidence type="ECO:0000256" key="7">
    <source>
        <dbReference type="ARBA" id="ARBA00022842"/>
    </source>
</evidence>
<evidence type="ECO:0000313" key="13">
    <source>
        <dbReference type="EMBL" id="KKR99314.1"/>
    </source>
</evidence>
<dbReference type="GO" id="GO:0005737">
    <property type="term" value="C:cytoplasm"/>
    <property type="evidence" value="ECO:0007669"/>
    <property type="project" value="TreeGrafter"/>
</dbReference>
<dbReference type="GO" id="GO:0008841">
    <property type="term" value="F:dihydrofolate synthase activity"/>
    <property type="evidence" value="ECO:0007669"/>
    <property type="project" value="TreeGrafter"/>
</dbReference>
<protein>
    <recommendedName>
        <fullName evidence="2">tetrahydrofolate synthase</fullName>
        <ecNumber evidence="2">6.3.2.17</ecNumber>
    </recommendedName>
    <alternativeName>
        <fullName evidence="8">Tetrahydrofolylpolyglutamate synthase</fullName>
    </alternativeName>
</protein>
<name>A0A0G0VEL4_9BACT</name>
<feature type="domain" description="Mur ligase central" evidence="12">
    <location>
        <begin position="59"/>
        <end position="206"/>
    </location>
</feature>
<evidence type="ECO:0000256" key="4">
    <source>
        <dbReference type="ARBA" id="ARBA00022723"/>
    </source>
</evidence>
<dbReference type="GO" id="GO:0004326">
    <property type="term" value="F:tetrahydrofolylpolyglutamate synthase activity"/>
    <property type="evidence" value="ECO:0007669"/>
    <property type="project" value="UniProtKB-EC"/>
</dbReference>
<dbReference type="GO" id="GO:0005524">
    <property type="term" value="F:ATP binding"/>
    <property type="evidence" value="ECO:0007669"/>
    <property type="project" value="UniProtKB-KW"/>
</dbReference>
<keyword evidence="3 10" id="KW-0436">Ligase</keyword>
<comment type="catalytic activity">
    <reaction evidence="9">
        <text>(6S)-5,6,7,8-tetrahydrofolyl-(gamma-L-Glu)(n) + L-glutamate + ATP = (6S)-5,6,7,8-tetrahydrofolyl-(gamma-L-Glu)(n+1) + ADP + phosphate + H(+)</text>
        <dbReference type="Rhea" id="RHEA:10580"/>
        <dbReference type="Rhea" id="RHEA-COMP:14738"/>
        <dbReference type="Rhea" id="RHEA-COMP:14740"/>
        <dbReference type="ChEBI" id="CHEBI:15378"/>
        <dbReference type="ChEBI" id="CHEBI:29985"/>
        <dbReference type="ChEBI" id="CHEBI:30616"/>
        <dbReference type="ChEBI" id="CHEBI:43474"/>
        <dbReference type="ChEBI" id="CHEBI:141005"/>
        <dbReference type="ChEBI" id="CHEBI:456216"/>
        <dbReference type="EC" id="6.3.2.17"/>
    </reaction>
</comment>
<reference evidence="13 14" key="1">
    <citation type="journal article" date="2015" name="Nature">
        <title>rRNA introns, odd ribosomes, and small enigmatic genomes across a large radiation of phyla.</title>
        <authorList>
            <person name="Brown C.T."/>
            <person name="Hug L.A."/>
            <person name="Thomas B.C."/>
            <person name="Sharon I."/>
            <person name="Castelle C.J."/>
            <person name="Singh A."/>
            <person name="Wilkins M.J."/>
            <person name="Williams K.H."/>
            <person name="Banfield J.F."/>
        </authorList>
    </citation>
    <scope>NUCLEOTIDE SEQUENCE [LARGE SCALE GENOMIC DNA]</scope>
</reference>
<dbReference type="Pfam" id="PF08245">
    <property type="entry name" value="Mur_ligase_M"/>
    <property type="match status" value="1"/>
</dbReference>
<dbReference type="PANTHER" id="PTHR11136">
    <property type="entry name" value="FOLYLPOLYGLUTAMATE SYNTHASE-RELATED"/>
    <property type="match status" value="1"/>
</dbReference>
<evidence type="ECO:0000256" key="5">
    <source>
        <dbReference type="ARBA" id="ARBA00022741"/>
    </source>
</evidence>
<keyword evidence="4" id="KW-0479">Metal-binding</keyword>
<dbReference type="NCBIfam" id="TIGR01499">
    <property type="entry name" value="folC"/>
    <property type="match status" value="1"/>
</dbReference>
<dbReference type="PATRIC" id="fig|1618983.3.peg.347"/>
<gene>
    <name evidence="13" type="ORF">UU50_C0007G0002</name>
</gene>
<dbReference type="PANTHER" id="PTHR11136:SF0">
    <property type="entry name" value="DIHYDROFOLATE SYNTHETASE-RELATED"/>
    <property type="match status" value="1"/>
</dbReference>
<evidence type="ECO:0000259" key="12">
    <source>
        <dbReference type="Pfam" id="PF08245"/>
    </source>
</evidence>
<evidence type="ECO:0000256" key="6">
    <source>
        <dbReference type="ARBA" id="ARBA00022840"/>
    </source>
</evidence>
<evidence type="ECO:0000256" key="8">
    <source>
        <dbReference type="ARBA" id="ARBA00030592"/>
    </source>
</evidence>
<dbReference type="EMBL" id="LCAW01000007">
    <property type="protein sequence ID" value="KKR99314.1"/>
    <property type="molecule type" value="Genomic_DNA"/>
</dbReference>
<sequence length="428" mass="47561">MPNLFEQYKQSYESFLSLANLCQKQFSDSTLELKKSLKRTEQFLDALGSPHKKLKIIHVAGTSGKGSVAYSIHQMLVADNKKVGTYLSPHTTTFLERFQFSNELLPAKDLISSINKLTKVYEKFLETHDAPLSFFELSTCLSLFAFQNAGAQWCVLEAGCGGRWDATNVIPTPVIAVITNIDKDHTDILGDTLAKIAYEKAGIIKKDEIIFCGETRPKIKKVFMDEAIKNNAALFFINPPFENLIGANHGEHQQHNISLAIAAAKEIQISNSAIELVLKNLKRLPCRFETMQKSPMIILDGAHSPAKIASTVKHIKTLKKPVHLIFGCAANKDVSSMLDLLIPHVAKVTTTRFQMTERKTANPAELLKLIPKTKQSGVFLDHSDALAHAKKTIKSDEIIIVTGSLFLSGEMRAQWIGEEKIISNQNSF</sequence>
<evidence type="ECO:0000313" key="14">
    <source>
        <dbReference type="Proteomes" id="UP000033930"/>
    </source>
</evidence>
<comment type="caution">
    <text evidence="13">The sequence shown here is derived from an EMBL/GenBank/DDBJ whole genome shotgun (WGS) entry which is preliminary data.</text>
</comment>
<dbReference type="Pfam" id="PF02875">
    <property type="entry name" value="Mur_ligase_C"/>
    <property type="match status" value="1"/>
</dbReference>
<dbReference type="InterPro" id="IPR004101">
    <property type="entry name" value="Mur_ligase_C"/>
</dbReference>
<evidence type="ECO:0000259" key="11">
    <source>
        <dbReference type="Pfam" id="PF02875"/>
    </source>
</evidence>
<dbReference type="InterPro" id="IPR001645">
    <property type="entry name" value="Folylpolyglutamate_synth"/>
</dbReference>
<keyword evidence="7" id="KW-0460">Magnesium</keyword>
<dbReference type="InterPro" id="IPR013221">
    <property type="entry name" value="Mur_ligase_cen"/>
</dbReference>
<dbReference type="InterPro" id="IPR036615">
    <property type="entry name" value="Mur_ligase_C_dom_sf"/>
</dbReference>
<dbReference type="Proteomes" id="UP000033930">
    <property type="component" value="Unassembled WGS sequence"/>
</dbReference>
<feature type="domain" description="Mur ligase C-terminal" evidence="11">
    <location>
        <begin position="287"/>
        <end position="404"/>
    </location>
</feature>
<dbReference type="SUPFAM" id="SSF53623">
    <property type="entry name" value="MurD-like peptide ligases, catalytic domain"/>
    <property type="match status" value="1"/>
</dbReference>
<evidence type="ECO:0000256" key="3">
    <source>
        <dbReference type="ARBA" id="ARBA00022598"/>
    </source>
</evidence>
<dbReference type="InterPro" id="IPR036565">
    <property type="entry name" value="Mur-like_cat_sf"/>
</dbReference>
<keyword evidence="6 10" id="KW-0067">ATP-binding</keyword>
<dbReference type="Gene3D" id="3.40.1190.10">
    <property type="entry name" value="Mur-like, catalytic domain"/>
    <property type="match status" value="1"/>
</dbReference>
<keyword evidence="5 10" id="KW-0547">Nucleotide-binding</keyword>
<dbReference type="GO" id="GO:0046872">
    <property type="term" value="F:metal ion binding"/>
    <property type="evidence" value="ECO:0007669"/>
    <property type="project" value="UniProtKB-KW"/>
</dbReference>
<dbReference type="AlphaFoldDB" id="A0A0G0VEL4"/>
<evidence type="ECO:0000256" key="10">
    <source>
        <dbReference type="PIRNR" id="PIRNR001563"/>
    </source>
</evidence>
<comment type="similarity">
    <text evidence="1 10">Belongs to the folylpolyglutamate synthase family.</text>
</comment>
<dbReference type="PIRSF" id="PIRSF001563">
    <property type="entry name" value="Folylpolyglu_synth"/>
    <property type="match status" value="1"/>
</dbReference>
<evidence type="ECO:0000256" key="1">
    <source>
        <dbReference type="ARBA" id="ARBA00008276"/>
    </source>
</evidence>
<dbReference type="Gene3D" id="3.90.190.20">
    <property type="entry name" value="Mur ligase, C-terminal domain"/>
    <property type="match status" value="1"/>
</dbReference>
<evidence type="ECO:0000256" key="9">
    <source>
        <dbReference type="ARBA" id="ARBA00047493"/>
    </source>
</evidence>
<evidence type="ECO:0000256" key="2">
    <source>
        <dbReference type="ARBA" id="ARBA00013025"/>
    </source>
</evidence>
<organism evidence="13 14">
    <name type="scientific">Candidatus Uhrbacteria bacterium GW2011_GWC1_41_20</name>
    <dbReference type="NCBI Taxonomy" id="1618983"/>
    <lineage>
        <taxon>Bacteria</taxon>
        <taxon>Candidatus Uhriibacteriota</taxon>
    </lineage>
</organism>
<dbReference type="SUPFAM" id="SSF53244">
    <property type="entry name" value="MurD-like peptide ligases, peptide-binding domain"/>
    <property type="match status" value="1"/>
</dbReference>
<proteinExistence type="inferred from homology"/>